<evidence type="ECO:0000256" key="8">
    <source>
        <dbReference type="ARBA" id="ARBA00022723"/>
    </source>
</evidence>
<keyword evidence="3 15" id="KW-0515">Mutator protein</keyword>
<comment type="subunit">
    <text evidence="15">Monomer.</text>
</comment>
<keyword evidence="12 15" id="KW-0238">DNA-binding</keyword>
<dbReference type="CDD" id="cd03586">
    <property type="entry name" value="PolY_Pol_IV_kappa"/>
    <property type="match status" value="1"/>
</dbReference>
<accession>A0A1F5SY78</accession>
<evidence type="ECO:0000259" key="16">
    <source>
        <dbReference type="PROSITE" id="PS50173"/>
    </source>
</evidence>
<dbReference type="HAMAP" id="MF_01113">
    <property type="entry name" value="DNApol_IV"/>
    <property type="match status" value="1"/>
</dbReference>
<proteinExistence type="inferred from homology"/>
<keyword evidence="5 15" id="KW-0808">Transferase</keyword>
<evidence type="ECO:0000256" key="13">
    <source>
        <dbReference type="ARBA" id="ARBA00023204"/>
    </source>
</evidence>
<feature type="domain" description="UmuC" evidence="16">
    <location>
        <begin position="5"/>
        <end position="188"/>
    </location>
</feature>
<keyword evidence="13 15" id="KW-0234">DNA repair</keyword>
<dbReference type="InterPro" id="IPR017961">
    <property type="entry name" value="DNA_pol_Y-fam_little_finger"/>
</dbReference>
<dbReference type="Gene3D" id="1.10.150.20">
    <property type="entry name" value="5' to 3' exonuclease, C-terminal subdomain"/>
    <property type="match status" value="1"/>
</dbReference>
<dbReference type="STRING" id="1798002.A2478_04275"/>
<dbReference type="Gene3D" id="3.30.1490.100">
    <property type="entry name" value="DNA polymerase, Y-family, little finger domain"/>
    <property type="match status" value="1"/>
</dbReference>
<keyword evidence="10 15" id="KW-0460">Magnesium</keyword>
<evidence type="ECO:0000256" key="12">
    <source>
        <dbReference type="ARBA" id="ARBA00023125"/>
    </source>
</evidence>
<dbReference type="PANTHER" id="PTHR11076">
    <property type="entry name" value="DNA REPAIR POLYMERASE UMUC / TRANSFERASE FAMILY MEMBER"/>
    <property type="match status" value="1"/>
</dbReference>
<evidence type="ECO:0000313" key="18">
    <source>
        <dbReference type="Proteomes" id="UP000179001"/>
    </source>
</evidence>
<evidence type="ECO:0000256" key="4">
    <source>
        <dbReference type="ARBA" id="ARBA00022490"/>
    </source>
</evidence>
<evidence type="ECO:0000256" key="3">
    <source>
        <dbReference type="ARBA" id="ARBA00022457"/>
    </source>
</evidence>
<comment type="cofactor">
    <cofactor evidence="15">
        <name>Mg(2+)</name>
        <dbReference type="ChEBI" id="CHEBI:18420"/>
    </cofactor>
    <text evidence="15">Binds 2 magnesium ions per subunit.</text>
</comment>
<dbReference type="Gene3D" id="3.30.70.270">
    <property type="match status" value="1"/>
</dbReference>
<dbReference type="InterPro" id="IPR036775">
    <property type="entry name" value="DNA_pol_Y-fam_lit_finger_sf"/>
</dbReference>
<dbReference type="InterPro" id="IPR043502">
    <property type="entry name" value="DNA/RNA_pol_sf"/>
</dbReference>
<keyword evidence="9 15" id="KW-0227">DNA damage</keyword>
<keyword evidence="4 15" id="KW-0963">Cytoplasm</keyword>
<dbReference type="Pfam" id="PF11799">
    <property type="entry name" value="IMS_C"/>
    <property type="match status" value="1"/>
</dbReference>
<dbReference type="GO" id="GO:0006261">
    <property type="term" value="P:DNA-templated DNA replication"/>
    <property type="evidence" value="ECO:0007669"/>
    <property type="project" value="UniProtKB-UniRule"/>
</dbReference>
<dbReference type="AlphaFoldDB" id="A0A1F5SY78"/>
<dbReference type="PROSITE" id="PS50173">
    <property type="entry name" value="UMUC"/>
    <property type="match status" value="1"/>
</dbReference>
<dbReference type="Pfam" id="PF21999">
    <property type="entry name" value="IMS_HHH_1"/>
    <property type="match status" value="1"/>
</dbReference>
<dbReference type="InterPro" id="IPR001126">
    <property type="entry name" value="UmuC"/>
</dbReference>
<feature type="binding site" evidence="15">
    <location>
        <position position="9"/>
    </location>
    <ligand>
        <name>Mg(2+)</name>
        <dbReference type="ChEBI" id="CHEBI:18420"/>
    </ligand>
</feature>
<feature type="site" description="Substrate discrimination" evidence="15">
    <location>
        <position position="14"/>
    </location>
</feature>
<dbReference type="GO" id="GO:0003887">
    <property type="term" value="F:DNA-directed DNA polymerase activity"/>
    <property type="evidence" value="ECO:0007669"/>
    <property type="project" value="UniProtKB-UniRule"/>
</dbReference>
<dbReference type="GO" id="GO:0000287">
    <property type="term" value="F:magnesium ion binding"/>
    <property type="evidence" value="ECO:0007669"/>
    <property type="project" value="UniProtKB-UniRule"/>
</dbReference>
<dbReference type="EMBL" id="MFGJ01000007">
    <property type="protein sequence ID" value="OGF31677.1"/>
    <property type="molecule type" value="Genomic_DNA"/>
</dbReference>
<comment type="subcellular location">
    <subcellularLocation>
        <location evidence="1 15">Cytoplasm</location>
    </subcellularLocation>
</comment>
<dbReference type="Proteomes" id="UP000179001">
    <property type="component" value="Unassembled WGS sequence"/>
</dbReference>
<feature type="active site" evidence="15">
    <location>
        <position position="105"/>
    </location>
</feature>
<reference evidence="17 18" key="1">
    <citation type="journal article" date="2016" name="Nat. Commun.">
        <title>Thousands of microbial genomes shed light on interconnected biogeochemical processes in an aquifer system.</title>
        <authorList>
            <person name="Anantharaman K."/>
            <person name="Brown C.T."/>
            <person name="Hug L.A."/>
            <person name="Sharon I."/>
            <person name="Castelle C.J."/>
            <person name="Probst A.J."/>
            <person name="Thomas B.C."/>
            <person name="Singh A."/>
            <person name="Wilkins M.J."/>
            <person name="Karaoz U."/>
            <person name="Brodie E.L."/>
            <person name="Williams K.H."/>
            <person name="Hubbard S.S."/>
            <person name="Banfield J.F."/>
        </authorList>
    </citation>
    <scope>NUCLEOTIDE SEQUENCE [LARGE SCALE GENOMIC DNA]</scope>
</reference>
<evidence type="ECO:0000256" key="6">
    <source>
        <dbReference type="ARBA" id="ARBA00022695"/>
    </source>
</evidence>
<comment type="similarity">
    <text evidence="2 15">Belongs to the DNA polymerase type-Y family.</text>
</comment>
<keyword evidence="8 15" id="KW-0479">Metal-binding</keyword>
<dbReference type="Pfam" id="PF00817">
    <property type="entry name" value="IMS"/>
    <property type="match status" value="1"/>
</dbReference>
<dbReference type="SUPFAM" id="SSF56672">
    <property type="entry name" value="DNA/RNA polymerases"/>
    <property type="match status" value="1"/>
</dbReference>
<dbReference type="NCBIfam" id="NF002677">
    <property type="entry name" value="PRK02406.1"/>
    <property type="match status" value="1"/>
</dbReference>
<gene>
    <name evidence="15" type="primary">dinB</name>
    <name evidence="17" type="ORF">A2478_04275</name>
</gene>
<evidence type="ECO:0000256" key="14">
    <source>
        <dbReference type="ARBA" id="ARBA00049244"/>
    </source>
</evidence>
<name>A0A1F5SY78_9BACT</name>
<keyword evidence="7 15" id="KW-0235">DNA replication</keyword>
<feature type="binding site" evidence="15">
    <location>
        <position position="104"/>
    </location>
    <ligand>
        <name>Mg(2+)</name>
        <dbReference type="ChEBI" id="CHEBI:18420"/>
    </ligand>
</feature>
<dbReference type="SUPFAM" id="SSF100879">
    <property type="entry name" value="Lesion bypass DNA polymerase (Y-family), little finger domain"/>
    <property type="match status" value="1"/>
</dbReference>
<evidence type="ECO:0000256" key="5">
    <source>
        <dbReference type="ARBA" id="ARBA00022679"/>
    </source>
</evidence>
<dbReference type="GO" id="GO:0005829">
    <property type="term" value="C:cytosol"/>
    <property type="evidence" value="ECO:0007669"/>
    <property type="project" value="TreeGrafter"/>
</dbReference>
<dbReference type="GO" id="GO:0003684">
    <property type="term" value="F:damaged DNA binding"/>
    <property type="evidence" value="ECO:0007669"/>
    <property type="project" value="InterPro"/>
</dbReference>
<evidence type="ECO:0000256" key="15">
    <source>
        <dbReference type="HAMAP-Rule" id="MF_01113"/>
    </source>
</evidence>
<dbReference type="GO" id="GO:0042276">
    <property type="term" value="P:error-prone translesion synthesis"/>
    <property type="evidence" value="ECO:0007669"/>
    <property type="project" value="TreeGrafter"/>
</dbReference>
<comment type="catalytic activity">
    <reaction evidence="14 15">
        <text>DNA(n) + a 2'-deoxyribonucleoside 5'-triphosphate = DNA(n+1) + diphosphate</text>
        <dbReference type="Rhea" id="RHEA:22508"/>
        <dbReference type="Rhea" id="RHEA-COMP:17339"/>
        <dbReference type="Rhea" id="RHEA-COMP:17340"/>
        <dbReference type="ChEBI" id="CHEBI:33019"/>
        <dbReference type="ChEBI" id="CHEBI:61560"/>
        <dbReference type="ChEBI" id="CHEBI:173112"/>
        <dbReference type="EC" id="2.7.7.7"/>
    </reaction>
</comment>
<organism evidence="17 18">
    <name type="scientific">Candidatus Falkowbacteria bacterium RIFOXYC2_FULL_36_12</name>
    <dbReference type="NCBI Taxonomy" id="1798002"/>
    <lineage>
        <taxon>Bacteria</taxon>
        <taxon>Candidatus Falkowiibacteriota</taxon>
    </lineage>
</organism>
<evidence type="ECO:0000256" key="1">
    <source>
        <dbReference type="ARBA" id="ARBA00004496"/>
    </source>
</evidence>
<evidence type="ECO:0000256" key="10">
    <source>
        <dbReference type="ARBA" id="ARBA00022842"/>
    </source>
</evidence>
<keyword evidence="11 15" id="KW-0239">DNA-directed DNA polymerase</keyword>
<evidence type="ECO:0000256" key="9">
    <source>
        <dbReference type="ARBA" id="ARBA00022763"/>
    </source>
</evidence>
<dbReference type="InterPro" id="IPR053848">
    <property type="entry name" value="IMS_HHH_1"/>
</dbReference>
<comment type="caution">
    <text evidence="17">The sequence shown here is derived from an EMBL/GenBank/DDBJ whole genome shotgun (WGS) entry which is preliminary data.</text>
</comment>
<dbReference type="GO" id="GO:0009432">
    <property type="term" value="P:SOS response"/>
    <property type="evidence" value="ECO:0007669"/>
    <property type="project" value="TreeGrafter"/>
</dbReference>
<dbReference type="GO" id="GO:0006281">
    <property type="term" value="P:DNA repair"/>
    <property type="evidence" value="ECO:0007669"/>
    <property type="project" value="UniProtKB-UniRule"/>
</dbReference>
<evidence type="ECO:0000313" key="17">
    <source>
        <dbReference type="EMBL" id="OGF31677.1"/>
    </source>
</evidence>
<dbReference type="Gene3D" id="3.40.1170.60">
    <property type="match status" value="1"/>
</dbReference>
<evidence type="ECO:0000256" key="2">
    <source>
        <dbReference type="ARBA" id="ARBA00010945"/>
    </source>
</evidence>
<dbReference type="InterPro" id="IPR050116">
    <property type="entry name" value="DNA_polymerase-Y"/>
</dbReference>
<keyword evidence="6 15" id="KW-0548">Nucleotidyltransferase</keyword>
<dbReference type="EC" id="2.7.7.7" evidence="15"/>
<evidence type="ECO:0000256" key="11">
    <source>
        <dbReference type="ARBA" id="ARBA00022932"/>
    </source>
</evidence>
<dbReference type="PANTHER" id="PTHR11076:SF33">
    <property type="entry name" value="DNA POLYMERASE KAPPA"/>
    <property type="match status" value="1"/>
</dbReference>
<comment type="function">
    <text evidence="15">Poorly processive, error-prone DNA polymerase involved in untargeted mutagenesis. Copies undamaged DNA at stalled replication forks, which arise in vivo from mismatched or misaligned primer ends. These misaligned primers can be extended by PolIV. Exhibits no 3'-5' exonuclease (proofreading) activity. May be involved in translesional synthesis, in conjunction with the beta clamp from PolIII.</text>
</comment>
<dbReference type="InterPro" id="IPR022880">
    <property type="entry name" value="DNApol_IV"/>
</dbReference>
<sequence length="407" mass="46679">MKKIIFHIDMNSYFASVEQQANPFLRGKPIVVGGKEGSRSVIVAASIEAKKFGIKTAMPTFEAKKLCPNLIFLEPDGSKYMQTTKMFLKIFNQFSDKVEVFSIDEAFLDMTGWCKNWQSARDKANKIKFEIKQQIGERITCSIGIATNKLLAKLASDMQKPNGLVVINEKNKIQVLDSIKLDDFCGIGRRILQRLENIGVESVKKLRQYPVEKLVREFGPFYGQKLKDMSNGHDDSVVISAEQEAEVKSISRAYTLPYDTFDKQEILQVLLHLCEKCGRELRHKKLAGRTLQFFWRFSDFTHSGFRVTLDSYINDSLELYKRGLEILSRYRLPSAVRLIGIRVSNLAPNSRQIPLFQADRQRFELVPYLDQINDRYGELTVKPAHLLKLSRLRKKIGGFRQGSDDFS</sequence>
<evidence type="ECO:0000256" key="7">
    <source>
        <dbReference type="ARBA" id="ARBA00022705"/>
    </source>
</evidence>
<dbReference type="InterPro" id="IPR043128">
    <property type="entry name" value="Rev_trsase/Diguanyl_cyclase"/>
</dbReference>
<protein>
    <recommendedName>
        <fullName evidence="15">DNA polymerase IV</fullName>
        <shortName evidence="15">Pol IV</shortName>
        <ecNumber evidence="15">2.7.7.7</ecNumber>
    </recommendedName>
</protein>